<organism evidence="1 2">
    <name type="scientific">Roseospira navarrensis</name>
    <dbReference type="NCBI Taxonomy" id="140058"/>
    <lineage>
        <taxon>Bacteria</taxon>
        <taxon>Pseudomonadati</taxon>
        <taxon>Pseudomonadota</taxon>
        <taxon>Alphaproteobacteria</taxon>
        <taxon>Rhodospirillales</taxon>
        <taxon>Rhodospirillaceae</taxon>
        <taxon>Roseospira</taxon>
    </lineage>
</organism>
<dbReference type="Pfam" id="PF06528">
    <property type="entry name" value="Phage_P2_GpE"/>
    <property type="match status" value="1"/>
</dbReference>
<dbReference type="OrthoDB" id="8566531at2"/>
<evidence type="ECO:0000313" key="2">
    <source>
        <dbReference type="Proteomes" id="UP000434582"/>
    </source>
</evidence>
<accession>A0A7X1ZH10</accession>
<keyword evidence="2" id="KW-1185">Reference proteome</keyword>
<dbReference type="AlphaFoldDB" id="A0A7X1ZH10"/>
<dbReference type="EMBL" id="WIVE01000059">
    <property type="protein sequence ID" value="MQX37864.1"/>
    <property type="molecule type" value="Genomic_DNA"/>
</dbReference>
<reference evidence="1 2" key="1">
    <citation type="submission" date="2019-10" db="EMBL/GenBank/DDBJ databases">
        <title>Draft whole-genome sequence of the purple nonsulfur photosynthetic bacterium Roseospira navarrensis DSM 15114.</title>
        <authorList>
            <person name="Kyndt J.A."/>
            <person name="Meyer T.E."/>
        </authorList>
    </citation>
    <scope>NUCLEOTIDE SEQUENCE [LARGE SCALE GENOMIC DNA]</scope>
    <source>
        <strain evidence="1 2">DSM 15114</strain>
    </source>
</reference>
<proteinExistence type="predicted"/>
<evidence type="ECO:0000313" key="1">
    <source>
        <dbReference type="EMBL" id="MQX37864.1"/>
    </source>
</evidence>
<gene>
    <name evidence="1" type="ORF">GHC57_15190</name>
</gene>
<sequence>MADVAACWHWPLADLERLSLWDLLDWRARAVERRAWPVPVVLVSGR</sequence>
<dbReference type="InterPro" id="IPR009493">
    <property type="entry name" value="P2_GpE"/>
</dbReference>
<comment type="caution">
    <text evidence="1">The sequence shown here is derived from an EMBL/GenBank/DDBJ whole genome shotgun (WGS) entry which is preliminary data.</text>
</comment>
<name>A0A7X1ZH10_9PROT</name>
<dbReference type="Proteomes" id="UP000434582">
    <property type="component" value="Unassembled WGS sequence"/>
</dbReference>
<protein>
    <submittedName>
        <fullName evidence="1">GpE family phage tail protein</fullName>
    </submittedName>
</protein>
<dbReference type="RefSeq" id="WP_153345774.1">
    <property type="nucleotide sequence ID" value="NZ_WIVE01000059.1"/>
</dbReference>